<accession>A0A177L379</accession>
<protein>
    <recommendedName>
        <fullName evidence="4">DUF3997 domain-containing protein</fullName>
    </recommendedName>
</protein>
<reference evidence="2 3" key="1">
    <citation type="submission" date="2016-01" db="EMBL/GenBank/DDBJ databases">
        <title>Investigation of taxonomic status of Bacillus aminovorans.</title>
        <authorList>
            <person name="Verma A."/>
            <person name="Pal Y."/>
            <person name="Krishnamurthi S."/>
        </authorList>
    </citation>
    <scope>NUCLEOTIDE SEQUENCE [LARGE SCALE GENOMIC DNA]</scope>
    <source>
        <strain evidence="2 3">DSM 1314</strain>
    </source>
</reference>
<dbReference type="RefSeq" id="WP_063966406.1">
    <property type="nucleotide sequence ID" value="NZ_JBCNAN010000048.1"/>
</dbReference>
<dbReference type="PROSITE" id="PS51257">
    <property type="entry name" value="PROKAR_LIPOPROTEIN"/>
    <property type="match status" value="1"/>
</dbReference>
<gene>
    <name evidence="2" type="ORF">AWH49_18190</name>
</gene>
<dbReference type="Pfam" id="PF13162">
    <property type="entry name" value="DUF3997"/>
    <property type="match status" value="1"/>
</dbReference>
<dbReference type="AlphaFoldDB" id="A0A177L379"/>
<comment type="caution">
    <text evidence="2">The sequence shown here is derived from an EMBL/GenBank/DDBJ whole genome shotgun (WGS) entry which is preliminary data.</text>
</comment>
<evidence type="ECO:0000313" key="3">
    <source>
        <dbReference type="Proteomes" id="UP000076935"/>
    </source>
</evidence>
<name>A0A177L379_9BACI</name>
<organism evidence="2 3">
    <name type="scientific">Domibacillus aminovorans</name>
    <dbReference type="NCBI Taxonomy" id="29332"/>
    <lineage>
        <taxon>Bacteria</taxon>
        <taxon>Bacillati</taxon>
        <taxon>Bacillota</taxon>
        <taxon>Bacilli</taxon>
        <taxon>Bacillales</taxon>
        <taxon>Bacillaceae</taxon>
        <taxon>Domibacillus</taxon>
    </lineage>
</organism>
<sequence>MKKKQLFNYLLLALISLFLLTGCPGPADYDIDLPGGYSVIRTSAHQVKIAPKTSDTSWGSDVIPTKVTEVAWDDNYIIAKQLGLKEDDDSSNGYQIPDKENVHFWILEIKTGKVTGPLDDDSFMEKKAELKISKNVVLKEINDIR</sequence>
<proteinExistence type="predicted"/>
<evidence type="ECO:0008006" key="4">
    <source>
        <dbReference type="Google" id="ProtNLM"/>
    </source>
</evidence>
<keyword evidence="3" id="KW-1185">Reference proteome</keyword>
<evidence type="ECO:0000256" key="1">
    <source>
        <dbReference type="SAM" id="SignalP"/>
    </source>
</evidence>
<dbReference type="EMBL" id="LQWY01000055">
    <property type="protein sequence ID" value="OAH59854.1"/>
    <property type="molecule type" value="Genomic_DNA"/>
</dbReference>
<evidence type="ECO:0000313" key="2">
    <source>
        <dbReference type="EMBL" id="OAH59854.1"/>
    </source>
</evidence>
<feature type="signal peptide" evidence="1">
    <location>
        <begin position="1"/>
        <end position="29"/>
    </location>
</feature>
<dbReference type="InterPro" id="IPR025059">
    <property type="entry name" value="DUF3997"/>
</dbReference>
<dbReference type="Proteomes" id="UP000076935">
    <property type="component" value="Unassembled WGS sequence"/>
</dbReference>
<feature type="chain" id="PRO_5008066607" description="DUF3997 domain-containing protein" evidence="1">
    <location>
        <begin position="30"/>
        <end position="145"/>
    </location>
</feature>
<keyword evidence="1" id="KW-0732">Signal</keyword>